<feature type="transmembrane region" description="Helical" evidence="7">
    <location>
        <begin position="385"/>
        <end position="403"/>
    </location>
</feature>
<feature type="transmembrane region" description="Helical" evidence="7">
    <location>
        <begin position="339"/>
        <end position="361"/>
    </location>
</feature>
<feature type="transmembrane region" description="Helical" evidence="7">
    <location>
        <begin position="287"/>
        <end position="307"/>
    </location>
</feature>
<dbReference type="Pfam" id="PF12704">
    <property type="entry name" value="MacB_PCD"/>
    <property type="match status" value="1"/>
</dbReference>
<evidence type="ECO:0000256" key="5">
    <source>
        <dbReference type="ARBA" id="ARBA00022989"/>
    </source>
</evidence>
<evidence type="ECO:0000256" key="2">
    <source>
        <dbReference type="ARBA" id="ARBA00005236"/>
    </source>
</evidence>
<evidence type="ECO:0000313" key="10">
    <source>
        <dbReference type="EMBL" id="QEC62851.1"/>
    </source>
</evidence>
<keyword evidence="4 7" id="KW-0812">Transmembrane</keyword>
<dbReference type="EMBL" id="CP042436">
    <property type="protein sequence ID" value="QEC62851.1"/>
    <property type="molecule type" value="Genomic_DNA"/>
</dbReference>
<protein>
    <submittedName>
        <fullName evidence="10">ABC transporter permease</fullName>
    </submittedName>
</protein>
<dbReference type="InterPro" id="IPR051447">
    <property type="entry name" value="Lipoprotein-release_system"/>
</dbReference>
<evidence type="ECO:0000256" key="4">
    <source>
        <dbReference type="ARBA" id="ARBA00022692"/>
    </source>
</evidence>
<evidence type="ECO:0000256" key="7">
    <source>
        <dbReference type="SAM" id="Phobius"/>
    </source>
</evidence>
<dbReference type="PANTHER" id="PTHR30489">
    <property type="entry name" value="LIPOPROTEIN-RELEASING SYSTEM TRANSMEMBRANE PROTEIN LOLE"/>
    <property type="match status" value="1"/>
</dbReference>
<evidence type="ECO:0000256" key="1">
    <source>
        <dbReference type="ARBA" id="ARBA00004651"/>
    </source>
</evidence>
<evidence type="ECO:0000259" key="9">
    <source>
        <dbReference type="Pfam" id="PF12704"/>
    </source>
</evidence>
<dbReference type="KEGG" id="mgin:FRZ54_09765"/>
<reference evidence="10 11" key="1">
    <citation type="journal article" date="2017" name="Curr. Microbiol.">
        <title>Mucilaginibacter ginsenosidivorans sp. nov., Isolated from Soil of Ginseng Field.</title>
        <authorList>
            <person name="Kim M.M."/>
            <person name="Siddiqi M.Z."/>
            <person name="Im W.T."/>
        </authorList>
    </citation>
    <scope>NUCLEOTIDE SEQUENCE [LARGE SCALE GENOMIC DNA]</scope>
    <source>
        <strain evidence="10 11">Gsoil 3017</strain>
    </source>
</reference>
<keyword evidence="5 7" id="KW-1133">Transmembrane helix</keyword>
<feature type="transmembrane region" description="Helical" evidence="7">
    <location>
        <begin position="21"/>
        <end position="45"/>
    </location>
</feature>
<keyword evidence="11" id="KW-1185">Reference proteome</keyword>
<dbReference type="PANTHER" id="PTHR30489:SF0">
    <property type="entry name" value="LIPOPROTEIN-RELEASING SYSTEM TRANSMEMBRANE PROTEIN LOLE"/>
    <property type="match status" value="1"/>
</dbReference>
<feature type="domain" description="ABC3 transporter permease C-terminal" evidence="8">
    <location>
        <begin position="290"/>
        <end position="413"/>
    </location>
</feature>
<evidence type="ECO:0000313" key="11">
    <source>
        <dbReference type="Proteomes" id="UP000321479"/>
    </source>
</evidence>
<gene>
    <name evidence="10" type="ORF">FRZ54_09765</name>
</gene>
<dbReference type="InterPro" id="IPR025857">
    <property type="entry name" value="MacB_PCD"/>
</dbReference>
<dbReference type="InterPro" id="IPR003838">
    <property type="entry name" value="ABC3_permease_C"/>
</dbReference>
<dbReference type="OrthoDB" id="9770036at2"/>
<sequence length="419" mass="46042">MAMLVDSLIAKRHLMANKKQTLVAMLGVTFGIAMFILMISFMVGVNQFLEDTMLSSTPDIHIYNDIKTDYSVSIAGEYFGDKNSLVIVHHPKPKQVKLNIKDAAGIISNLLKDPDITYVSPFLSTQVFYNYGPVQINGSIEGVNIADEAKIFDLAGKMTSGTPENLLSSDKGIIMGRGLADKLNLSMGDMVKLTTPTGTTMSFRVVGLFAIGISTIDNTRSYVNLANVQQLMGEDRNYITDINIKLRSNKLARAKARDLAKKYNYKSDDWETANSSVMASNIVRDTLTYVVSFTLLVVAGFGIYNIMNMTINNKMKDIAILKAQGFAGKDIVQIFLSQSLFIGIFGAIMGEILGFMLSYALSRVPFPASDFIALKYFPVVFRPTHYFFGLMFGVITPLVAGLMPSLKASKVDPVAILRG</sequence>
<dbReference type="Proteomes" id="UP000321479">
    <property type="component" value="Chromosome"/>
</dbReference>
<name>A0A5B8UX04_9SPHI</name>
<keyword evidence="3" id="KW-1003">Cell membrane</keyword>
<evidence type="ECO:0000256" key="3">
    <source>
        <dbReference type="ARBA" id="ARBA00022475"/>
    </source>
</evidence>
<keyword evidence="6 7" id="KW-0472">Membrane</keyword>
<evidence type="ECO:0000256" key="6">
    <source>
        <dbReference type="ARBA" id="ARBA00023136"/>
    </source>
</evidence>
<dbReference type="AlphaFoldDB" id="A0A5B8UX04"/>
<feature type="domain" description="MacB-like periplasmic core" evidence="9">
    <location>
        <begin position="21"/>
        <end position="254"/>
    </location>
</feature>
<comment type="subcellular location">
    <subcellularLocation>
        <location evidence="1">Cell membrane</location>
        <topology evidence="1">Multi-pass membrane protein</topology>
    </subcellularLocation>
</comment>
<evidence type="ECO:0000259" key="8">
    <source>
        <dbReference type="Pfam" id="PF02687"/>
    </source>
</evidence>
<comment type="similarity">
    <text evidence="2">Belongs to the ABC-4 integral membrane protein family. LolC/E subfamily.</text>
</comment>
<dbReference type="GO" id="GO:0044874">
    <property type="term" value="P:lipoprotein localization to outer membrane"/>
    <property type="evidence" value="ECO:0007669"/>
    <property type="project" value="TreeGrafter"/>
</dbReference>
<dbReference type="GO" id="GO:0098797">
    <property type="term" value="C:plasma membrane protein complex"/>
    <property type="evidence" value="ECO:0007669"/>
    <property type="project" value="TreeGrafter"/>
</dbReference>
<accession>A0A5B8UX04</accession>
<proteinExistence type="inferred from homology"/>
<dbReference type="Pfam" id="PF02687">
    <property type="entry name" value="FtsX"/>
    <property type="match status" value="1"/>
</dbReference>
<organism evidence="10 11">
    <name type="scientific">Mucilaginibacter ginsenosidivorans</name>
    <dbReference type="NCBI Taxonomy" id="398053"/>
    <lineage>
        <taxon>Bacteria</taxon>
        <taxon>Pseudomonadati</taxon>
        <taxon>Bacteroidota</taxon>
        <taxon>Sphingobacteriia</taxon>
        <taxon>Sphingobacteriales</taxon>
        <taxon>Sphingobacteriaceae</taxon>
        <taxon>Mucilaginibacter</taxon>
    </lineage>
</organism>